<dbReference type="Proteomes" id="UP001530377">
    <property type="component" value="Unassembled WGS sequence"/>
</dbReference>
<keyword evidence="3" id="KW-1185">Reference proteome</keyword>
<comment type="caution">
    <text evidence="2">The sequence shown here is derived from an EMBL/GenBank/DDBJ whole genome shotgun (WGS) entry which is preliminary data.</text>
</comment>
<evidence type="ECO:0000313" key="2">
    <source>
        <dbReference type="EMBL" id="KAL3823886.1"/>
    </source>
</evidence>
<gene>
    <name evidence="2" type="ORF">ACHAXA_005468</name>
</gene>
<organism evidence="2 3">
    <name type="scientific">Cyclostephanos tholiformis</name>
    <dbReference type="NCBI Taxonomy" id="382380"/>
    <lineage>
        <taxon>Eukaryota</taxon>
        <taxon>Sar</taxon>
        <taxon>Stramenopiles</taxon>
        <taxon>Ochrophyta</taxon>
        <taxon>Bacillariophyta</taxon>
        <taxon>Coscinodiscophyceae</taxon>
        <taxon>Thalassiosirophycidae</taxon>
        <taxon>Stephanodiscales</taxon>
        <taxon>Stephanodiscaceae</taxon>
        <taxon>Cyclostephanos</taxon>
    </lineage>
</organism>
<proteinExistence type="predicted"/>
<accession>A0ABD3SHI4</accession>
<keyword evidence="1" id="KW-0472">Membrane</keyword>
<keyword evidence="1" id="KW-0812">Transmembrane</keyword>
<name>A0ABD3SHI4_9STRA</name>
<evidence type="ECO:0000313" key="3">
    <source>
        <dbReference type="Proteomes" id="UP001530377"/>
    </source>
</evidence>
<feature type="transmembrane region" description="Helical" evidence="1">
    <location>
        <begin position="20"/>
        <end position="37"/>
    </location>
</feature>
<feature type="transmembrane region" description="Helical" evidence="1">
    <location>
        <begin position="259"/>
        <end position="281"/>
    </location>
</feature>
<evidence type="ECO:0000256" key="1">
    <source>
        <dbReference type="SAM" id="Phobius"/>
    </source>
</evidence>
<dbReference type="AlphaFoldDB" id="A0ABD3SHI4"/>
<feature type="transmembrane region" description="Helical" evidence="1">
    <location>
        <begin position="139"/>
        <end position="162"/>
    </location>
</feature>
<dbReference type="EMBL" id="JALLPB020000027">
    <property type="protein sequence ID" value="KAL3823886.1"/>
    <property type="molecule type" value="Genomic_DNA"/>
</dbReference>
<keyword evidence="1" id="KW-1133">Transmembrane helix</keyword>
<sequence length="323" mass="35534">MSLFNSPSTGPDDDSHLVLLWWMCLIGIAIFNCGILLRSARAFHASNRVAYPPRLRSIRDTQLVMSSIYVYGCAYRSILPTHHTLRRVLIRSNASSGFVGRTVATIAELGAAYQSSLLLYEVGTATNERDALIITTSRIIVPMLTIAEIFSWIACTTTNYAGSIIEEGLWAICALLVASCLAKCLVLYEVGGEQRDFVLRALTLNVAYFAYMISVDVPNYVRGHLDNVARGKSYRTVSDGLASLLSIDEHDLTWSYDDWRYSMCWMTLYFSVACWASIAIVNAPRMDEGLVMGRSKSSLLSNSSSAVTATATATALSTEKKAL</sequence>
<reference evidence="2 3" key="1">
    <citation type="submission" date="2024-10" db="EMBL/GenBank/DDBJ databases">
        <title>Updated reference genomes for cyclostephanoid diatoms.</title>
        <authorList>
            <person name="Roberts W.R."/>
            <person name="Alverson A.J."/>
        </authorList>
    </citation>
    <scope>NUCLEOTIDE SEQUENCE [LARGE SCALE GENOMIC DNA]</scope>
    <source>
        <strain evidence="2 3">AJA228-03</strain>
    </source>
</reference>
<feature type="transmembrane region" description="Helical" evidence="1">
    <location>
        <begin position="197"/>
        <end position="215"/>
    </location>
</feature>
<feature type="transmembrane region" description="Helical" evidence="1">
    <location>
        <begin position="168"/>
        <end position="190"/>
    </location>
</feature>
<protein>
    <submittedName>
        <fullName evidence="2">Uncharacterized protein</fullName>
    </submittedName>
</protein>